<dbReference type="EMBL" id="BMOV01000015">
    <property type="protein sequence ID" value="GGO17347.1"/>
    <property type="molecule type" value="Genomic_DNA"/>
</dbReference>
<name>A0ABQ2LGW6_9PROT</name>
<evidence type="ECO:0000259" key="1">
    <source>
        <dbReference type="PROSITE" id="PS51736"/>
    </source>
</evidence>
<dbReference type="RefSeq" id="WP_150006356.1">
    <property type="nucleotide sequence ID" value="NZ_BMOV01000015.1"/>
</dbReference>
<dbReference type="PROSITE" id="PS51737">
    <property type="entry name" value="RECOMBINASE_DNA_BIND"/>
    <property type="match status" value="1"/>
</dbReference>
<proteinExistence type="predicted"/>
<dbReference type="PANTHER" id="PTHR30461:SF23">
    <property type="entry name" value="DNA RECOMBINASE-RELATED"/>
    <property type="match status" value="1"/>
</dbReference>
<feature type="domain" description="Resolvase/invertase-type recombinase catalytic" evidence="1">
    <location>
        <begin position="10"/>
        <end position="162"/>
    </location>
</feature>
<dbReference type="PROSITE" id="PS51736">
    <property type="entry name" value="RECOMBINASES_3"/>
    <property type="match status" value="1"/>
</dbReference>
<dbReference type="InterPro" id="IPR050639">
    <property type="entry name" value="SSR_resolvase"/>
</dbReference>
<dbReference type="PANTHER" id="PTHR30461">
    <property type="entry name" value="DNA-INVERTASE FROM LAMBDOID PROPHAGE"/>
    <property type="match status" value="1"/>
</dbReference>
<dbReference type="SMART" id="SM00857">
    <property type="entry name" value="Resolvase"/>
    <property type="match status" value="1"/>
</dbReference>
<dbReference type="Gene3D" id="3.40.50.1390">
    <property type="entry name" value="Resolvase, N-terminal catalytic domain"/>
    <property type="match status" value="1"/>
</dbReference>
<dbReference type="InterPro" id="IPR038109">
    <property type="entry name" value="DNA_bind_recomb_sf"/>
</dbReference>
<organism evidence="3 4">
    <name type="scientific">Iodidimonas muriae</name>
    <dbReference type="NCBI Taxonomy" id="261467"/>
    <lineage>
        <taxon>Bacteria</taxon>
        <taxon>Pseudomonadati</taxon>
        <taxon>Pseudomonadota</taxon>
        <taxon>Alphaproteobacteria</taxon>
        <taxon>Iodidimonadales</taxon>
        <taxon>Iodidimonadaceae</taxon>
        <taxon>Iodidimonas</taxon>
    </lineage>
</organism>
<evidence type="ECO:0000313" key="4">
    <source>
        <dbReference type="Proteomes" id="UP000602381"/>
    </source>
</evidence>
<dbReference type="Pfam" id="PF00239">
    <property type="entry name" value="Resolvase"/>
    <property type="match status" value="1"/>
</dbReference>
<dbReference type="CDD" id="cd03768">
    <property type="entry name" value="SR_ResInv"/>
    <property type="match status" value="1"/>
</dbReference>
<dbReference type="Pfam" id="PF07508">
    <property type="entry name" value="Recombinase"/>
    <property type="match status" value="1"/>
</dbReference>
<protein>
    <recommendedName>
        <fullName evidence="5">Recombinase family protein</fullName>
    </recommendedName>
</protein>
<dbReference type="InterPro" id="IPR011109">
    <property type="entry name" value="DNA_bind_recombinase_dom"/>
</dbReference>
<dbReference type="Gene3D" id="3.90.1750.20">
    <property type="entry name" value="Putative Large Serine Recombinase, Chain B, Domain 2"/>
    <property type="match status" value="1"/>
</dbReference>
<dbReference type="InterPro" id="IPR036162">
    <property type="entry name" value="Resolvase-like_N_sf"/>
</dbReference>
<accession>A0ABQ2LGW6</accession>
<evidence type="ECO:0008006" key="5">
    <source>
        <dbReference type="Google" id="ProtNLM"/>
    </source>
</evidence>
<gene>
    <name evidence="3" type="ORF">GCM10007972_27380</name>
</gene>
<dbReference type="InterPro" id="IPR006119">
    <property type="entry name" value="Resolv_N"/>
</dbReference>
<evidence type="ECO:0000313" key="3">
    <source>
        <dbReference type="EMBL" id="GGO17347.1"/>
    </source>
</evidence>
<feature type="domain" description="Recombinase" evidence="2">
    <location>
        <begin position="170"/>
        <end position="284"/>
    </location>
</feature>
<reference evidence="4" key="1">
    <citation type="journal article" date="2019" name="Int. J. Syst. Evol. Microbiol.">
        <title>The Global Catalogue of Microorganisms (GCM) 10K type strain sequencing project: providing services to taxonomists for standard genome sequencing and annotation.</title>
        <authorList>
            <consortium name="The Broad Institute Genomics Platform"/>
            <consortium name="The Broad Institute Genome Sequencing Center for Infectious Disease"/>
            <person name="Wu L."/>
            <person name="Ma J."/>
        </authorList>
    </citation>
    <scope>NUCLEOTIDE SEQUENCE [LARGE SCALE GENOMIC DNA]</scope>
    <source>
        <strain evidence="4">JCM 17843</strain>
    </source>
</reference>
<dbReference type="SUPFAM" id="SSF53041">
    <property type="entry name" value="Resolvase-like"/>
    <property type="match status" value="1"/>
</dbReference>
<keyword evidence="4" id="KW-1185">Reference proteome</keyword>
<comment type="caution">
    <text evidence="3">The sequence shown here is derived from an EMBL/GenBank/DDBJ whole genome shotgun (WGS) entry which is preliminary data.</text>
</comment>
<sequence length="545" mass="60342">MTAAKPKLRRCAIYTRKSTEEGLSQDFNSLDAQREACAAYIRSQVGEGWTLIPAFYDDGGYSGGTMKRPALEQLLADIRGRKINIVVVYKVDRLTRSLADFSKIVEVFDRHGVSFVSITQSFNTTSSMGRLTLNMLLSFAQFEREVTGERIRDKIAASKQKGIWMGGFVPLGYEPDGRTLTINEAEAKTIRTVFRLYLEHGNVRRVKAEVDRLGLTTKIRHGKDGKHRGGRPMSRGYIYKLLANPLYAGRTVHKGQTYEGQHPAIIDAATQKAVQAMLADNTRATSSTTRSTVPSPLIGKLFDETGAPLTPSHAVKSERRYRYYISKRLIDSTVSGGENGWRLPAREIERIVADSVRGLLADHSALTRKARDSGMAAHRIVGLLDAAARWRGDPLDLVKRIDLAPDQLTLGLNLSSFAHGPNMVIRHIVPVRIRRRGVEMKLVLEGNGYAVSNPDPTLIKAIVRAHRWFDDLMSGRARSLGEIAEKEGISGRYISKLMPLVFLAPDIIGAILTGTQPVDLTAEALIKRTEIPLGWAEQKALLGFA</sequence>
<evidence type="ECO:0000259" key="2">
    <source>
        <dbReference type="PROSITE" id="PS51737"/>
    </source>
</evidence>
<dbReference type="Proteomes" id="UP000602381">
    <property type="component" value="Unassembled WGS sequence"/>
</dbReference>